<dbReference type="InterPro" id="IPR038770">
    <property type="entry name" value="Na+/solute_symporter_sf"/>
</dbReference>
<evidence type="ECO:0000313" key="6">
    <source>
        <dbReference type="EMBL" id="SVB04557.1"/>
    </source>
</evidence>
<accession>A0A382AUB0</accession>
<organism evidence="6">
    <name type="scientific">marine metagenome</name>
    <dbReference type="NCBI Taxonomy" id="408172"/>
    <lineage>
        <taxon>unclassified sequences</taxon>
        <taxon>metagenomes</taxon>
        <taxon>ecological metagenomes</taxon>
    </lineage>
</organism>
<dbReference type="GO" id="GO:0016020">
    <property type="term" value="C:membrane"/>
    <property type="evidence" value="ECO:0007669"/>
    <property type="project" value="UniProtKB-SubCell"/>
</dbReference>
<feature type="transmembrane region" description="Helical" evidence="5">
    <location>
        <begin position="70"/>
        <end position="93"/>
    </location>
</feature>
<sequence>MRIGVLTFACAIFALLLATSSAAAEDETTEDESNVIIDVVLPVSLAFIMFSLGIGLTLDDFTLVIKEPKVFGIGIANQMIVLPIIGFIIATGFGLSGELAVGLMILACCPGGVTSNILTKLANGDTALSVSYTAVVSVVTVITLPLIIGFSMDHFMGAAAPNIDILGLGITMFLLTTIPVGIGMSVRHFSSETADKMDTGVSMVATGLFVIIVLAAIATEWDTLMDNIGKLGPAVIILNVLMLTIGYKSAEFLDLDANRATTVSIESGIQNATVGITVGGLILADPNGGISTLSLPSGVYGVLMYPVIAPFIYWRAMYLED</sequence>
<feature type="transmembrane region" description="Helical" evidence="5">
    <location>
        <begin position="39"/>
        <end position="58"/>
    </location>
</feature>
<feature type="transmembrane region" description="Helical" evidence="5">
    <location>
        <begin position="198"/>
        <end position="219"/>
    </location>
</feature>
<evidence type="ECO:0000256" key="1">
    <source>
        <dbReference type="ARBA" id="ARBA00004141"/>
    </source>
</evidence>
<dbReference type="Gene3D" id="1.20.1530.20">
    <property type="match status" value="1"/>
</dbReference>
<feature type="transmembrane region" description="Helical" evidence="5">
    <location>
        <begin position="165"/>
        <end position="186"/>
    </location>
</feature>
<feature type="transmembrane region" description="Helical" evidence="5">
    <location>
        <begin position="231"/>
        <end position="250"/>
    </location>
</feature>
<dbReference type="AlphaFoldDB" id="A0A382AUB0"/>
<gene>
    <name evidence="6" type="ORF">METZ01_LOCUS157411</name>
</gene>
<feature type="transmembrane region" description="Helical" evidence="5">
    <location>
        <begin position="99"/>
        <end position="118"/>
    </location>
</feature>
<keyword evidence="2 5" id="KW-0812">Transmembrane</keyword>
<dbReference type="InterPro" id="IPR002657">
    <property type="entry name" value="BilAc:Na_symport/Acr3"/>
</dbReference>
<comment type="subcellular location">
    <subcellularLocation>
        <location evidence="1">Membrane</location>
        <topology evidence="1">Multi-pass membrane protein</topology>
    </subcellularLocation>
</comment>
<evidence type="ECO:0000256" key="3">
    <source>
        <dbReference type="ARBA" id="ARBA00022989"/>
    </source>
</evidence>
<reference evidence="6" key="1">
    <citation type="submission" date="2018-05" db="EMBL/GenBank/DDBJ databases">
        <authorList>
            <person name="Lanie J.A."/>
            <person name="Ng W.-L."/>
            <person name="Kazmierczak K.M."/>
            <person name="Andrzejewski T.M."/>
            <person name="Davidsen T.M."/>
            <person name="Wayne K.J."/>
            <person name="Tettelin H."/>
            <person name="Glass J.I."/>
            <person name="Rusch D."/>
            <person name="Podicherti R."/>
            <person name="Tsui H.-C.T."/>
            <person name="Winkler M.E."/>
        </authorList>
    </citation>
    <scope>NUCLEOTIDE SEQUENCE</scope>
</reference>
<dbReference type="InterPro" id="IPR004710">
    <property type="entry name" value="Bilac:Na_transpt"/>
</dbReference>
<evidence type="ECO:0000256" key="2">
    <source>
        <dbReference type="ARBA" id="ARBA00022692"/>
    </source>
</evidence>
<feature type="transmembrane region" description="Helical" evidence="5">
    <location>
        <begin position="130"/>
        <end position="150"/>
    </location>
</feature>
<dbReference type="EMBL" id="UINC01026680">
    <property type="protein sequence ID" value="SVB04557.1"/>
    <property type="molecule type" value="Genomic_DNA"/>
</dbReference>
<dbReference type="PANTHER" id="PTHR10361:SF24">
    <property type="entry name" value="P3 PROTEIN"/>
    <property type="match status" value="1"/>
</dbReference>
<dbReference type="Pfam" id="PF01758">
    <property type="entry name" value="SBF"/>
    <property type="match status" value="1"/>
</dbReference>
<proteinExistence type="predicted"/>
<dbReference type="PANTHER" id="PTHR10361">
    <property type="entry name" value="SODIUM-BILE ACID COTRANSPORTER"/>
    <property type="match status" value="1"/>
</dbReference>
<evidence type="ECO:0008006" key="7">
    <source>
        <dbReference type="Google" id="ProtNLM"/>
    </source>
</evidence>
<keyword evidence="3 5" id="KW-1133">Transmembrane helix</keyword>
<protein>
    <recommendedName>
        <fullName evidence="7">Bile acid:sodium symporter</fullName>
    </recommendedName>
</protein>
<evidence type="ECO:0000256" key="4">
    <source>
        <dbReference type="ARBA" id="ARBA00023136"/>
    </source>
</evidence>
<keyword evidence="4 5" id="KW-0472">Membrane</keyword>
<name>A0A382AUB0_9ZZZZ</name>
<evidence type="ECO:0000256" key="5">
    <source>
        <dbReference type="SAM" id="Phobius"/>
    </source>
</evidence>